<feature type="transmembrane region" description="Helical" evidence="1">
    <location>
        <begin position="117"/>
        <end position="136"/>
    </location>
</feature>
<feature type="transmembrane region" description="Helical" evidence="1">
    <location>
        <begin position="6"/>
        <end position="25"/>
    </location>
</feature>
<protein>
    <submittedName>
        <fullName evidence="3">Uncharacterized protein</fullName>
    </submittedName>
</protein>
<keyword evidence="1" id="KW-0812">Transmembrane</keyword>
<proteinExistence type="predicted"/>
<dbReference type="AlphaFoldDB" id="A0A818Q7G5"/>
<feature type="transmembrane region" description="Helical" evidence="1">
    <location>
        <begin position="171"/>
        <end position="193"/>
    </location>
</feature>
<gene>
    <name evidence="3" type="ORF">JBS370_LOCUS5256</name>
    <name evidence="2" type="ORF">ZHD862_LOCUS8928</name>
</gene>
<keyword evidence="1" id="KW-1133">Transmembrane helix</keyword>
<evidence type="ECO:0000313" key="2">
    <source>
        <dbReference type="EMBL" id="CAF0930833.1"/>
    </source>
</evidence>
<accession>A0A818Q7G5</accession>
<evidence type="ECO:0000313" key="4">
    <source>
        <dbReference type="Proteomes" id="UP000663836"/>
    </source>
</evidence>
<dbReference type="Proteomes" id="UP000663836">
    <property type="component" value="Unassembled WGS sequence"/>
</dbReference>
<dbReference type="Proteomes" id="UP000663864">
    <property type="component" value="Unassembled WGS sequence"/>
</dbReference>
<organism evidence="3 4">
    <name type="scientific">Rotaria sordida</name>
    <dbReference type="NCBI Taxonomy" id="392033"/>
    <lineage>
        <taxon>Eukaryota</taxon>
        <taxon>Metazoa</taxon>
        <taxon>Spiralia</taxon>
        <taxon>Gnathifera</taxon>
        <taxon>Rotifera</taxon>
        <taxon>Eurotatoria</taxon>
        <taxon>Bdelloidea</taxon>
        <taxon>Philodinida</taxon>
        <taxon>Philodinidae</taxon>
        <taxon>Rotaria</taxon>
    </lineage>
</organism>
<name>A0A818Q7G5_9BILA</name>
<reference evidence="3" key="1">
    <citation type="submission" date="2021-02" db="EMBL/GenBank/DDBJ databases">
        <authorList>
            <person name="Nowell W R."/>
        </authorList>
    </citation>
    <scope>NUCLEOTIDE SEQUENCE</scope>
</reference>
<dbReference type="EMBL" id="CAJNOT010000297">
    <property type="protein sequence ID" value="CAF0930833.1"/>
    <property type="molecule type" value="Genomic_DNA"/>
</dbReference>
<dbReference type="EMBL" id="CAJOBD010000268">
    <property type="protein sequence ID" value="CAF3630443.1"/>
    <property type="molecule type" value="Genomic_DNA"/>
</dbReference>
<evidence type="ECO:0000313" key="3">
    <source>
        <dbReference type="EMBL" id="CAF3630443.1"/>
    </source>
</evidence>
<evidence type="ECO:0000256" key="1">
    <source>
        <dbReference type="SAM" id="Phobius"/>
    </source>
</evidence>
<comment type="caution">
    <text evidence="3">The sequence shown here is derived from an EMBL/GenBank/DDBJ whole genome shotgun (WGS) entry which is preliminary data.</text>
</comment>
<sequence>MFLLSLIVFTNLFLIPILFHPFNICRHFIHIGHEPYHGEYLQINSYESYLYKIIEYLKSYIYISSLIKSENIFQQLFNFLFKTNKNLSKKIFYPNLIKYTKMYIYEHDLSPFIQSFLTMYISYFLLTYFSSLVHVYRISFKTKEEKSLNNIRYRAKQLIESNYIRWIINALYWKFIGVIISHIFYIISIKILMQRLFISYKHFHLNQDLIYSSWNLQKNIKLIYKYEGLKAFFSGILSRLIYEFGITLLPRLIWWPFRSFFFHSTIKSYFRASSIELYFIQCICENFLRCFSVYLQIFARITTLDIVNQMHEHTNIKNYPLLSLLRHHHHHHNIKQPWSFLLSMNLIDARLITKGLSIFLRQAN</sequence>
<keyword evidence="1" id="KW-0472">Membrane</keyword>